<proteinExistence type="predicted"/>
<protein>
    <recommendedName>
        <fullName evidence="3">DUF2931 domain-containing protein</fullName>
    </recommendedName>
</protein>
<evidence type="ECO:0000313" key="2">
    <source>
        <dbReference type="Proteomes" id="UP000238042"/>
    </source>
</evidence>
<comment type="caution">
    <text evidence="1">The sequence shown here is derived from an EMBL/GenBank/DDBJ whole genome shotgun (WGS) entry which is preliminary data.</text>
</comment>
<accession>A0A2S8ACF8</accession>
<reference evidence="1 2" key="1">
    <citation type="submission" date="2018-02" db="EMBL/GenBank/DDBJ databases">
        <title>Genome sequences of Apibacter spp., gut symbionts of Asian honey bees.</title>
        <authorList>
            <person name="Kwong W.K."/>
            <person name="Steele M.I."/>
            <person name="Moran N.A."/>
        </authorList>
    </citation>
    <scope>NUCLEOTIDE SEQUENCE [LARGE SCALE GENOMIC DNA]</scope>
    <source>
        <strain evidence="2">wkB301</strain>
    </source>
</reference>
<dbReference type="Proteomes" id="UP000238042">
    <property type="component" value="Unassembled WGS sequence"/>
</dbReference>
<dbReference type="OrthoDB" id="5702951at2"/>
<keyword evidence="2" id="KW-1185">Reference proteome</keyword>
<evidence type="ECO:0000313" key="1">
    <source>
        <dbReference type="EMBL" id="PQL92353.1"/>
    </source>
</evidence>
<dbReference type="Pfam" id="PF11153">
    <property type="entry name" value="DUF2931"/>
    <property type="match status" value="1"/>
</dbReference>
<dbReference type="EMBL" id="PSZM01000038">
    <property type="protein sequence ID" value="PQL92353.1"/>
    <property type="molecule type" value="Genomic_DNA"/>
</dbReference>
<name>A0A2S8ACF8_9FLAO</name>
<organism evidence="1 2">
    <name type="scientific">Apibacter adventoris</name>
    <dbReference type="NCBI Taxonomy" id="1679466"/>
    <lineage>
        <taxon>Bacteria</taxon>
        <taxon>Pseudomonadati</taxon>
        <taxon>Bacteroidota</taxon>
        <taxon>Flavobacteriia</taxon>
        <taxon>Flavobacteriales</taxon>
        <taxon>Weeksellaceae</taxon>
        <taxon>Apibacter</taxon>
    </lineage>
</organism>
<sequence length="376" mass="43325">MNQIQKILAITGCILLNISLFSCQKTMEKNYQYTANAFCADGYGMHLYHGYFSSPGEKSIPIYTNHLSGPWGAKGGGDVIGSGLNPAPDSLHIGFYSDSEDKFYEGNFALPYEKIVQMFEQEPDNPRIKGKTFNDSQSGKMLPFHKYNGLTVSVTPGGKIYLWIFGPMDQVGLGVYQAKEVQRNWRDIFENGGREETVAYYLEKIASEKVKKEIATHSLPYNLWDSYRERFLWRYVVEGAQPVSYLHFQTINAEEEGIFPPRLGNDSYTERAVPYFFDFYFTDTKGKSYSALVYFTKDSKYYRVNYKSEIGPYWPEDTKEEQAYRVFKQIGTGKPIDLVFKEGTDPQKMTVWVRTPEKETELTDILVYVSPYEFKK</sequence>
<evidence type="ECO:0008006" key="3">
    <source>
        <dbReference type="Google" id="ProtNLM"/>
    </source>
</evidence>
<dbReference type="AlphaFoldDB" id="A0A2S8ACF8"/>
<dbReference type="PROSITE" id="PS51257">
    <property type="entry name" value="PROKAR_LIPOPROTEIN"/>
    <property type="match status" value="1"/>
</dbReference>
<gene>
    <name evidence="1" type="ORF">C4S77_06690</name>
</gene>
<dbReference type="InterPro" id="IPR021326">
    <property type="entry name" value="DUF2931"/>
</dbReference>